<name>A0ABP8X344_9PSEU</name>
<evidence type="ECO:0000313" key="2">
    <source>
        <dbReference type="EMBL" id="GAA4699585.1"/>
    </source>
</evidence>
<dbReference type="GO" id="GO:0016787">
    <property type="term" value="F:hydrolase activity"/>
    <property type="evidence" value="ECO:0007669"/>
    <property type="project" value="UniProtKB-KW"/>
</dbReference>
<evidence type="ECO:0000313" key="3">
    <source>
        <dbReference type="Proteomes" id="UP001500325"/>
    </source>
</evidence>
<dbReference type="PANTHER" id="PTHR43798">
    <property type="entry name" value="MONOACYLGLYCEROL LIPASE"/>
    <property type="match status" value="1"/>
</dbReference>
<proteinExistence type="predicted"/>
<dbReference type="InterPro" id="IPR000073">
    <property type="entry name" value="AB_hydrolase_1"/>
</dbReference>
<feature type="domain" description="AB hydrolase-1" evidence="1">
    <location>
        <begin position="23"/>
        <end position="241"/>
    </location>
</feature>
<dbReference type="Gene3D" id="3.40.50.1820">
    <property type="entry name" value="alpha/beta hydrolase"/>
    <property type="match status" value="1"/>
</dbReference>
<accession>A0ABP8X344</accession>
<dbReference type="SUPFAM" id="SSF53474">
    <property type="entry name" value="alpha/beta-Hydrolases"/>
    <property type="match status" value="1"/>
</dbReference>
<protein>
    <submittedName>
        <fullName evidence="2">Alpha/beta fold hydrolase</fullName>
    </submittedName>
</protein>
<dbReference type="InterPro" id="IPR029058">
    <property type="entry name" value="AB_hydrolase_fold"/>
</dbReference>
<comment type="caution">
    <text evidence="2">The sequence shown here is derived from an EMBL/GenBank/DDBJ whole genome shotgun (WGS) entry which is preliminary data.</text>
</comment>
<gene>
    <name evidence="2" type="ORF">GCM10023215_42670</name>
</gene>
<dbReference type="PANTHER" id="PTHR43798:SF33">
    <property type="entry name" value="HYDROLASE, PUTATIVE (AFU_ORTHOLOGUE AFUA_2G14860)-RELATED"/>
    <property type="match status" value="1"/>
</dbReference>
<dbReference type="Pfam" id="PF12697">
    <property type="entry name" value="Abhydrolase_6"/>
    <property type="match status" value="1"/>
</dbReference>
<dbReference type="Proteomes" id="UP001500325">
    <property type="component" value="Unassembled WGS sequence"/>
</dbReference>
<keyword evidence="2" id="KW-0378">Hydrolase</keyword>
<keyword evidence="3" id="KW-1185">Reference proteome</keyword>
<sequence length="247" mass="25146">MSAMLGDMTELEVRRGGTRGPAVLLLHGLGATARVWDGLADALGDRTWIAPDLPGHGRSAPLPEYTFAAVAEAVAPLVDPAGTVVLGHSFGGVVALYLAARPGVRSVVGLGIKVAWTADELARAAALAARAPAEFGTREEAVARHLRVAGLDGLVDPVDPALDGAVTRTGAGWRTALDPKAFGVGDPQVAGLLTAASVPVVLARGEHDPMVTADQLAALVPNPVDLPGLGHNAHVEAPEALLPLLEA</sequence>
<dbReference type="EMBL" id="BAABIC010000015">
    <property type="protein sequence ID" value="GAA4699585.1"/>
    <property type="molecule type" value="Genomic_DNA"/>
</dbReference>
<dbReference type="InterPro" id="IPR050266">
    <property type="entry name" value="AB_hydrolase_sf"/>
</dbReference>
<evidence type="ECO:0000259" key="1">
    <source>
        <dbReference type="Pfam" id="PF12697"/>
    </source>
</evidence>
<reference evidence="3" key="1">
    <citation type="journal article" date="2019" name="Int. J. Syst. Evol. Microbiol.">
        <title>The Global Catalogue of Microorganisms (GCM) 10K type strain sequencing project: providing services to taxonomists for standard genome sequencing and annotation.</title>
        <authorList>
            <consortium name="The Broad Institute Genomics Platform"/>
            <consortium name="The Broad Institute Genome Sequencing Center for Infectious Disease"/>
            <person name="Wu L."/>
            <person name="Ma J."/>
        </authorList>
    </citation>
    <scope>NUCLEOTIDE SEQUENCE [LARGE SCALE GENOMIC DNA]</scope>
    <source>
        <strain evidence="3">JCM 18055</strain>
    </source>
</reference>
<organism evidence="2 3">
    <name type="scientific">Pseudonocardia yuanmonensis</name>
    <dbReference type="NCBI Taxonomy" id="1095914"/>
    <lineage>
        <taxon>Bacteria</taxon>
        <taxon>Bacillati</taxon>
        <taxon>Actinomycetota</taxon>
        <taxon>Actinomycetes</taxon>
        <taxon>Pseudonocardiales</taxon>
        <taxon>Pseudonocardiaceae</taxon>
        <taxon>Pseudonocardia</taxon>
    </lineage>
</organism>